<proteinExistence type="predicted"/>
<accession>A0A1S9ZM73</accession>
<evidence type="ECO:0000313" key="3">
    <source>
        <dbReference type="Proteomes" id="UP000190322"/>
    </source>
</evidence>
<evidence type="ECO:0000256" key="1">
    <source>
        <dbReference type="SAM" id="MobiDB-lite"/>
    </source>
</evidence>
<dbReference type="AlphaFoldDB" id="A0A1S9ZM73"/>
<protein>
    <submittedName>
        <fullName evidence="2">Pilus assembly protein PilP</fullName>
    </submittedName>
</protein>
<gene>
    <name evidence="2" type="ORF">B0180_02400</name>
</gene>
<feature type="compositionally biased region" description="Basic and acidic residues" evidence="1">
    <location>
        <begin position="78"/>
        <end position="90"/>
    </location>
</feature>
<dbReference type="Gene3D" id="2.30.30.830">
    <property type="match status" value="1"/>
</dbReference>
<dbReference type="Proteomes" id="UP000190322">
    <property type="component" value="Unassembled WGS sequence"/>
</dbReference>
<dbReference type="PROSITE" id="PS51257">
    <property type="entry name" value="PROKAR_LIPOPROTEIN"/>
    <property type="match status" value="1"/>
</dbReference>
<evidence type="ECO:0000313" key="2">
    <source>
        <dbReference type="EMBL" id="OOR84443.1"/>
    </source>
</evidence>
<sequence>MVNKYRWGILGAWAWIGLGCADHTSQIVDDKLAHITQEERVAVSAPVPVSLPTPMTYQAGKDPFINPYRSLGADDDNPADRDNDEPKMEAAKPPMMDDVLLQPQDTHQPSDTYTKLPKGDPIAIDTNRVREPLESYELSSLRYHGSISDDARLVALIMSPDGMIHRVSVGQYLGKHHGKVTHIDRRTIHLIEAVADAQGGHYRRDASIHFIHK</sequence>
<comment type="caution">
    <text evidence="2">The sequence shown here is derived from an EMBL/GenBank/DDBJ whole genome shotgun (WGS) entry which is preliminary data.</text>
</comment>
<dbReference type="RefSeq" id="WP_078255523.1">
    <property type="nucleotide sequence ID" value="NZ_MUXT01000004.1"/>
</dbReference>
<dbReference type="EMBL" id="MUXT01000004">
    <property type="protein sequence ID" value="OOR84443.1"/>
    <property type="molecule type" value="Genomic_DNA"/>
</dbReference>
<dbReference type="InterPro" id="IPR007446">
    <property type="entry name" value="PilP"/>
</dbReference>
<reference evidence="2 3" key="1">
    <citation type="submission" date="2017-02" db="EMBL/GenBank/DDBJ databases">
        <title>Draft genome sequence of Moraxella canis CCUG 8415A type strain.</title>
        <authorList>
            <person name="Engstrom-Jakobsson H."/>
            <person name="Salva-Serra F."/>
            <person name="Thorell K."/>
            <person name="Gonzales-Siles L."/>
            <person name="Karlsson R."/>
            <person name="Boulund F."/>
            <person name="Engstrand L."/>
            <person name="Moore E."/>
        </authorList>
    </citation>
    <scope>NUCLEOTIDE SEQUENCE [LARGE SCALE GENOMIC DNA]</scope>
    <source>
        <strain evidence="2 3">CCUG 8415A</strain>
    </source>
</reference>
<dbReference type="Pfam" id="PF04351">
    <property type="entry name" value="PilP"/>
    <property type="match status" value="1"/>
</dbReference>
<feature type="region of interest" description="Disordered" evidence="1">
    <location>
        <begin position="60"/>
        <end position="95"/>
    </location>
</feature>
<name>A0A1S9ZM73_9GAMM</name>
<organism evidence="2 3">
    <name type="scientific">Moraxella canis</name>
    <dbReference type="NCBI Taxonomy" id="90239"/>
    <lineage>
        <taxon>Bacteria</taxon>
        <taxon>Pseudomonadati</taxon>
        <taxon>Pseudomonadota</taxon>
        <taxon>Gammaproteobacteria</taxon>
        <taxon>Moraxellales</taxon>
        <taxon>Moraxellaceae</taxon>
        <taxon>Moraxella</taxon>
    </lineage>
</organism>